<keyword evidence="2" id="KW-0677">Repeat</keyword>
<dbReference type="Gene3D" id="3.30.160.60">
    <property type="entry name" value="Classic Zinc Finger"/>
    <property type="match status" value="2"/>
</dbReference>
<dbReference type="InterPro" id="IPR013087">
    <property type="entry name" value="Znf_C2H2_type"/>
</dbReference>
<comment type="caution">
    <text evidence="8">The sequence shown here is derived from an EMBL/GenBank/DDBJ whole genome shotgun (WGS) entry which is preliminary data.</text>
</comment>
<feature type="region of interest" description="Disordered" evidence="6">
    <location>
        <begin position="175"/>
        <end position="211"/>
    </location>
</feature>
<dbReference type="Pfam" id="PF00096">
    <property type="entry name" value="zf-C2H2"/>
    <property type="match status" value="1"/>
</dbReference>
<evidence type="ECO:0000256" key="4">
    <source>
        <dbReference type="ARBA" id="ARBA00022833"/>
    </source>
</evidence>
<evidence type="ECO:0000256" key="2">
    <source>
        <dbReference type="ARBA" id="ARBA00022737"/>
    </source>
</evidence>
<evidence type="ECO:0000256" key="1">
    <source>
        <dbReference type="ARBA" id="ARBA00022723"/>
    </source>
</evidence>
<organism evidence="8 9">
    <name type="scientific">Mytilus galloprovincialis</name>
    <name type="common">Mediterranean mussel</name>
    <dbReference type="NCBI Taxonomy" id="29158"/>
    <lineage>
        <taxon>Eukaryota</taxon>
        <taxon>Metazoa</taxon>
        <taxon>Spiralia</taxon>
        <taxon>Lophotrochozoa</taxon>
        <taxon>Mollusca</taxon>
        <taxon>Bivalvia</taxon>
        <taxon>Autobranchia</taxon>
        <taxon>Pteriomorphia</taxon>
        <taxon>Mytilida</taxon>
        <taxon>Mytiloidea</taxon>
        <taxon>Mytilidae</taxon>
        <taxon>Mytilinae</taxon>
        <taxon>Mytilus</taxon>
    </lineage>
</organism>
<protein>
    <recommendedName>
        <fullName evidence="7">C2H2-type domain-containing protein</fullName>
    </recommendedName>
</protein>
<sequence length="456" mass="53053">MRDVIVRPARVHSRYIWASARTPELDSTWGCIPKDMTHTIVRETSLKHGNRSSYYAEDDIIRKELVTLHSPSQIRLWAQQHHLSSHPLISERLRLTCDLCDKSFNRPAKLLAHKQTKHEGIRYPCTKCHKTFLQSYEKRKHENQCSGSPTVLPTYECMICSKRCVTANGLRQHQQYSHSPNSQSLKRPTQVSIEQPAIKKPRTNPSKPAVQRVHCRRCNESFTNKRDLYLHGMQRHYQIGQGTQLQASPYGQGPYPWEIEGGENDLALKEVYEANAPLILENHREGPIHSVYNIPLTNDVDMHQLMLAADSIYQRQQHAFKLTMTFGVILIYTEEKRYRFFKPYENDSVFEEPLFISKRSDLEKLRRKLTNLNLREYLMKQRPDTKWKPFLVTNALFVIDTTNYTLGKGETSLPDYIKDKNSIHALVKDKKNLSHLRINSALSGAWRYTEDNPSLT</sequence>
<dbReference type="Proteomes" id="UP000596742">
    <property type="component" value="Unassembled WGS sequence"/>
</dbReference>
<dbReference type="AlphaFoldDB" id="A0A8B6GS95"/>
<dbReference type="SMART" id="SM00355">
    <property type="entry name" value="ZnF_C2H2"/>
    <property type="match status" value="4"/>
</dbReference>
<dbReference type="InterPro" id="IPR036236">
    <property type="entry name" value="Znf_C2H2_sf"/>
</dbReference>
<dbReference type="SUPFAM" id="SSF57667">
    <property type="entry name" value="beta-beta-alpha zinc fingers"/>
    <property type="match status" value="1"/>
</dbReference>
<evidence type="ECO:0000256" key="5">
    <source>
        <dbReference type="PROSITE-ProRule" id="PRU00042"/>
    </source>
</evidence>
<dbReference type="EMBL" id="UYJE01008940">
    <property type="protein sequence ID" value="VDI68729.1"/>
    <property type="molecule type" value="Genomic_DNA"/>
</dbReference>
<reference evidence="8" key="1">
    <citation type="submission" date="2018-11" db="EMBL/GenBank/DDBJ databases">
        <authorList>
            <person name="Alioto T."/>
            <person name="Alioto T."/>
        </authorList>
    </citation>
    <scope>NUCLEOTIDE SEQUENCE</scope>
</reference>
<dbReference type="PANTHER" id="PTHR24409">
    <property type="entry name" value="ZINC FINGER PROTEIN 142"/>
    <property type="match status" value="1"/>
</dbReference>
<dbReference type="OrthoDB" id="6138345at2759"/>
<keyword evidence="1" id="KW-0479">Metal-binding</keyword>
<keyword evidence="3 5" id="KW-0863">Zinc-finger</keyword>
<name>A0A8B6GS95_MYTGA</name>
<dbReference type="PROSITE" id="PS00028">
    <property type="entry name" value="ZINC_FINGER_C2H2_1"/>
    <property type="match status" value="3"/>
</dbReference>
<dbReference type="GO" id="GO:0008270">
    <property type="term" value="F:zinc ion binding"/>
    <property type="evidence" value="ECO:0007669"/>
    <property type="project" value="UniProtKB-KW"/>
</dbReference>
<keyword evidence="4" id="KW-0862">Zinc</keyword>
<gene>
    <name evidence="8" type="ORF">MGAL_10B058566</name>
</gene>
<proteinExistence type="predicted"/>
<accession>A0A8B6GS95</accession>
<dbReference type="PROSITE" id="PS50157">
    <property type="entry name" value="ZINC_FINGER_C2H2_2"/>
    <property type="match status" value="2"/>
</dbReference>
<evidence type="ECO:0000256" key="3">
    <source>
        <dbReference type="ARBA" id="ARBA00022771"/>
    </source>
</evidence>
<feature type="domain" description="C2H2-type" evidence="7">
    <location>
        <begin position="95"/>
        <end position="123"/>
    </location>
</feature>
<feature type="domain" description="C2H2-type" evidence="7">
    <location>
        <begin position="155"/>
        <end position="183"/>
    </location>
</feature>
<evidence type="ECO:0000259" key="7">
    <source>
        <dbReference type="PROSITE" id="PS50157"/>
    </source>
</evidence>
<evidence type="ECO:0000256" key="6">
    <source>
        <dbReference type="SAM" id="MobiDB-lite"/>
    </source>
</evidence>
<feature type="compositionally biased region" description="Polar residues" evidence="6">
    <location>
        <begin position="175"/>
        <end position="193"/>
    </location>
</feature>
<evidence type="ECO:0000313" key="9">
    <source>
        <dbReference type="Proteomes" id="UP000596742"/>
    </source>
</evidence>
<keyword evidence="9" id="KW-1185">Reference proteome</keyword>
<evidence type="ECO:0000313" key="8">
    <source>
        <dbReference type="EMBL" id="VDI68729.1"/>
    </source>
</evidence>